<dbReference type="InterPro" id="IPR008197">
    <property type="entry name" value="WAP_dom"/>
</dbReference>
<organism evidence="2 3">
    <name type="scientific">Rotaria magnacalcarata</name>
    <dbReference type="NCBI Taxonomy" id="392030"/>
    <lineage>
        <taxon>Eukaryota</taxon>
        <taxon>Metazoa</taxon>
        <taxon>Spiralia</taxon>
        <taxon>Gnathifera</taxon>
        <taxon>Rotifera</taxon>
        <taxon>Eurotatoria</taxon>
        <taxon>Bdelloidea</taxon>
        <taxon>Philodinida</taxon>
        <taxon>Philodinidae</taxon>
        <taxon>Rotaria</taxon>
    </lineage>
</organism>
<dbReference type="GO" id="GO:0030414">
    <property type="term" value="F:peptidase inhibitor activity"/>
    <property type="evidence" value="ECO:0007669"/>
    <property type="project" value="InterPro"/>
</dbReference>
<gene>
    <name evidence="2" type="ORF">BYL167_LOCUS22863</name>
</gene>
<protein>
    <recommendedName>
        <fullName evidence="1">WAP domain-containing protein</fullName>
    </recommendedName>
</protein>
<dbReference type="SUPFAM" id="SSF57256">
    <property type="entry name" value="Elafin-like"/>
    <property type="match status" value="1"/>
</dbReference>
<dbReference type="EMBL" id="CAJOBH010014564">
    <property type="protein sequence ID" value="CAF4182055.1"/>
    <property type="molecule type" value="Genomic_DNA"/>
</dbReference>
<feature type="non-terminal residue" evidence="2">
    <location>
        <position position="1"/>
    </location>
</feature>
<dbReference type="AlphaFoldDB" id="A0A8S2S372"/>
<dbReference type="Gene3D" id="4.10.75.10">
    <property type="entry name" value="Elafin-like"/>
    <property type="match status" value="1"/>
</dbReference>
<dbReference type="Pfam" id="PF00095">
    <property type="entry name" value="WAP"/>
    <property type="match status" value="1"/>
</dbReference>
<comment type="caution">
    <text evidence="2">The sequence shown here is derived from an EMBL/GenBank/DDBJ whole genome shotgun (WGS) entry which is preliminary data.</text>
</comment>
<evidence type="ECO:0000313" key="3">
    <source>
        <dbReference type="Proteomes" id="UP000681967"/>
    </source>
</evidence>
<dbReference type="GO" id="GO:0005576">
    <property type="term" value="C:extracellular region"/>
    <property type="evidence" value="ECO:0007669"/>
    <property type="project" value="InterPro"/>
</dbReference>
<feature type="non-terminal residue" evidence="2">
    <location>
        <position position="106"/>
    </location>
</feature>
<evidence type="ECO:0000313" key="2">
    <source>
        <dbReference type="EMBL" id="CAF4182055.1"/>
    </source>
</evidence>
<reference evidence="2" key="1">
    <citation type="submission" date="2021-02" db="EMBL/GenBank/DDBJ databases">
        <authorList>
            <person name="Nowell W R."/>
        </authorList>
    </citation>
    <scope>NUCLEOTIDE SEQUENCE</scope>
</reference>
<feature type="domain" description="WAP" evidence="1">
    <location>
        <begin position="63"/>
        <end position="106"/>
    </location>
</feature>
<accession>A0A8S2S372</accession>
<dbReference type="Proteomes" id="UP000681967">
    <property type="component" value="Unassembled WGS sequence"/>
</dbReference>
<sequence>SSTASPTVTSSINKNKTADELSYDDYYEYDEDETSDKNAFGEEDEYLDDYAEPLDSVVQGIEPIRKLGFCPKVLDATGNCDPTEIIQSDCRFDTDCPGDNKCCEAA</sequence>
<evidence type="ECO:0000259" key="1">
    <source>
        <dbReference type="PROSITE" id="PS51390"/>
    </source>
</evidence>
<dbReference type="InterPro" id="IPR036645">
    <property type="entry name" value="Elafin-like_sf"/>
</dbReference>
<proteinExistence type="predicted"/>
<dbReference type="PROSITE" id="PS51390">
    <property type="entry name" value="WAP"/>
    <property type="match status" value="1"/>
</dbReference>
<name>A0A8S2S372_9BILA</name>